<feature type="non-terminal residue" evidence="2">
    <location>
        <position position="247"/>
    </location>
</feature>
<gene>
    <name evidence="2" type="ORF">LCGC14_2969160</name>
</gene>
<sequence>MGISPASETIASLARRVKTRYPAYEAVPDRELVKRILAKHPTYQTRLSRETLGEMAEETSKELQRKTTEAPGLIESTKGVLKFIPQAIGNIASAPFEAYYKAKGFRDLREAGFSEEQILRLQREGALPSLRPELWKQIIDPQMEQFEIGKEAAQRGEYGQAATRFALGANPMFGPMAGGIAETAAVHGRGAAIRQAAPLVAVGALARGVGRARVRLAEARELGAEARTAPRPPPPPPPPPRLAPAPG</sequence>
<evidence type="ECO:0008006" key="3">
    <source>
        <dbReference type="Google" id="ProtNLM"/>
    </source>
</evidence>
<evidence type="ECO:0000313" key="2">
    <source>
        <dbReference type="EMBL" id="KKK65932.1"/>
    </source>
</evidence>
<feature type="region of interest" description="Disordered" evidence="1">
    <location>
        <begin position="220"/>
        <end position="247"/>
    </location>
</feature>
<evidence type="ECO:0000256" key="1">
    <source>
        <dbReference type="SAM" id="MobiDB-lite"/>
    </source>
</evidence>
<comment type="caution">
    <text evidence="2">The sequence shown here is derived from an EMBL/GenBank/DDBJ whole genome shotgun (WGS) entry which is preliminary data.</text>
</comment>
<proteinExistence type="predicted"/>
<reference evidence="2" key="1">
    <citation type="journal article" date="2015" name="Nature">
        <title>Complex archaea that bridge the gap between prokaryotes and eukaryotes.</title>
        <authorList>
            <person name="Spang A."/>
            <person name="Saw J.H."/>
            <person name="Jorgensen S.L."/>
            <person name="Zaremba-Niedzwiedzka K."/>
            <person name="Martijn J."/>
            <person name="Lind A.E."/>
            <person name="van Eijk R."/>
            <person name="Schleper C."/>
            <person name="Guy L."/>
            <person name="Ettema T.J."/>
        </authorList>
    </citation>
    <scope>NUCLEOTIDE SEQUENCE</scope>
</reference>
<feature type="compositionally biased region" description="Pro residues" evidence="1">
    <location>
        <begin position="230"/>
        <end position="247"/>
    </location>
</feature>
<dbReference type="AlphaFoldDB" id="A0A0F8X9Z1"/>
<organism evidence="2">
    <name type="scientific">marine sediment metagenome</name>
    <dbReference type="NCBI Taxonomy" id="412755"/>
    <lineage>
        <taxon>unclassified sequences</taxon>
        <taxon>metagenomes</taxon>
        <taxon>ecological metagenomes</taxon>
    </lineage>
</organism>
<protein>
    <recommendedName>
        <fullName evidence="3">Large polyvalent protein associated domain-containing protein</fullName>
    </recommendedName>
</protein>
<dbReference type="EMBL" id="LAZR01060320">
    <property type="protein sequence ID" value="KKK65932.1"/>
    <property type="molecule type" value="Genomic_DNA"/>
</dbReference>
<accession>A0A0F8X9Z1</accession>
<name>A0A0F8X9Z1_9ZZZZ</name>